<name>A0ABR2AE85_9ROSI</name>
<organism evidence="1 2">
    <name type="scientific">Hibiscus sabdariffa</name>
    <name type="common">roselle</name>
    <dbReference type="NCBI Taxonomy" id="183260"/>
    <lineage>
        <taxon>Eukaryota</taxon>
        <taxon>Viridiplantae</taxon>
        <taxon>Streptophyta</taxon>
        <taxon>Embryophyta</taxon>
        <taxon>Tracheophyta</taxon>
        <taxon>Spermatophyta</taxon>
        <taxon>Magnoliopsida</taxon>
        <taxon>eudicotyledons</taxon>
        <taxon>Gunneridae</taxon>
        <taxon>Pentapetalae</taxon>
        <taxon>rosids</taxon>
        <taxon>malvids</taxon>
        <taxon>Malvales</taxon>
        <taxon>Malvaceae</taxon>
        <taxon>Malvoideae</taxon>
        <taxon>Hibiscus</taxon>
    </lineage>
</organism>
<keyword evidence="2" id="KW-1185">Reference proteome</keyword>
<accession>A0ABR2AE85</accession>
<dbReference type="EMBL" id="JBBPBN010000259">
    <property type="protein sequence ID" value="KAK8491437.1"/>
    <property type="molecule type" value="Genomic_DNA"/>
</dbReference>
<protein>
    <submittedName>
        <fullName evidence="1">Uncharacterized protein</fullName>
    </submittedName>
</protein>
<sequence>MWDEVSSFVLSYQGQGLIPFPTQPLPFPLVKGRASCKSLTSGRIRIFRSDQDKLCDFELSVILHCLSLSFPFLNSSFARFELSKLLLKWRVN</sequence>
<reference evidence="1 2" key="1">
    <citation type="journal article" date="2024" name="G3 (Bethesda)">
        <title>Genome assembly of Hibiscus sabdariffa L. provides insights into metabolisms of medicinal natural products.</title>
        <authorList>
            <person name="Kim T."/>
        </authorList>
    </citation>
    <scope>NUCLEOTIDE SEQUENCE [LARGE SCALE GENOMIC DNA]</scope>
    <source>
        <strain evidence="1">TK-2024</strain>
        <tissue evidence="1">Old leaves</tissue>
    </source>
</reference>
<evidence type="ECO:0000313" key="1">
    <source>
        <dbReference type="EMBL" id="KAK8491437.1"/>
    </source>
</evidence>
<comment type="caution">
    <text evidence="1">The sequence shown here is derived from an EMBL/GenBank/DDBJ whole genome shotgun (WGS) entry which is preliminary data.</text>
</comment>
<evidence type="ECO:0000313" key="2">
    <source>
        <dbReference type="Proteomes" id="UP001396334"/>
    </source>
</evidence>
<dbReference type="Proteomes" id="UP001396334">
    <property type="component" value="Unassembled WGS sequence"/>
</dbReference>
<proteinExistence type="predicted"/>
<gene>
    <name evidence="1" type="ORF">V6N11_059363</name>
</gene>